<gene>
    <name evidence="1" type="ORF">BDV96DRAFT_565870</name>
</gene>
<accession>A0A6A5ZRM2</accession>
<dbReference type="SUPFAM" id="SSF55144">
    <property type="entry name" value="LigT-like"/>
    <property type="match status" value="1"/>
</dbReference>
<organism evidence="1 2">
    <name type="scientific">Lophiotrema nucula</name>
    <dbReference type="NCBI Taxonomy" id="690887"/>
    <lineage>
        <taxon>Eukaryota</taxon>
        <taxon>Fungi</taxon>
        <taxon>Dikarya</taxon>
        <taxon>Ascomycota</taxon>
        <taxon>Pezizomycotina</taxon>
        <taxon>Dothideomycetes</taxon>
        <taxon>Pleosporomycetidae</taxon>
        <taxon>Pleosporales</taxon>
        <taxon>Lophiotremataceae</taxon>
        <taxon>Lophiotrema</taxon>
    </lineage>
</organism>
<dbReference type="Gene3D" id="3.90.1140.10">
    <property type="entry name" value="Cyclic phosphodiesterase"/>
    <property type="match status" value="1"/>
</dbReference>
<dbReference type="OrthoDB" id="514292at2759"/>
<dbReference type="Pfam" id="PF07823">
    <property type="entry name" value="CPDase"/>
    <property type="match status" value="1"/>
</dbReference>
<proteinExistence type="predicted"/>
<dbReference type="GO" id="GO:0004113">
    <property type="term" value="F:2',3'-cyclic-nucleotide 3'-phosphodiesterase activity"/>
    <property type="evidence" value="ECO:0007669"/>
    <property type="project" value="TreeGrafter"/>
</dbReference>
<dbReference type="InterPro" id="IPR009097">
    <property type="entry name" value="Cyclic_Pdiesterase"/>
</dbReference>
<dbReference type="PANTHER" id="PTHR28141">
    <property type="entry name" value="2',3'-CYCLIC-NUCLEOTIDE 3'-PHOSPHODIESTERASE"/>
    <property type="match status" value="1"/>
</dbReference>
<dbReference type="PANTHER" id="PTHR28141:SF1">
    <property type="entry name" value="2',3'-CYCLIC-NUCLEOTIDE 3'-PHOSPHODIESTERASE"/>
    <property type="match status" value="1"/>
</dbReference>
<dbReference type="InterPro" id="IPR012386">
    <property type="entry name" value="Cyclic-nucl_3Pdiesterase"/>
</dbReference>
<protein>
    <submittedName>
        <fullName evidence="1">2',3'-cyclic-nucleotide 3'-phosphodiesteras-like protein</fullName>
    </submittedName>
</protein>
<evidence type="ECO:0000313" key="2">
    <source>
        <dbReference type="Proteomes" id="UP000799770"/>
    </source>
</evidence>
<dbReference type="EMBL" id="ML977313">
    <property type="protein sequence ID" value="KAF2120901.1"/>
    <property type="molecule type" value="Genomic_DNA"/>
</dbReference>
<name>A0A6A5ZRM2_9PLEO</name>
<keyword evidence="2" id="KW-1185">Reference proteome</keyword>
<dbReference type="GO" id="GO:0009187">
    <property type="term" value="P:cyclic nucleotide metabolic process"/>
    <property type="evidence" value="ECO:0007669"/>
    <property type="project" value="TreeGrafter"/>
</dbReference>
<sequence length="194" mass="20980">MPGSSLWLLPPPSSPLNSLLTSLIAQTSSHFSSPHLFIPHVTLTSSISPSTYASDPQAWLDSLPLPPSSSVSVTFGELESRDIFVQKLFILVKKDGVKELGKVCRRVVNGYDDKDGLGAEKWAEDEYMSHLSLLYHDCPVLSPPDISTIENLVLKAGVSLEGKGELGGWTGGKVVLVATDKPIEDWAPIAERTL</sequence>
<dbReference type="Proteomes" id="UP000799770">
    <property type="component" value="Unassembled WGS sequence"/>
</dbReference>
<reference evidence="1" key="1">
    <citation type="journal article" date="2020" name="Stud. Mycol.">
        <title>101 Dothideomycetes genomes: a test case for predicting lifestyles and emergence of pathogens.</title>
        <authorList>
            <person name="Haridas S."/>
            <person name="Albert R."/>
            <person name="Binder M."/>
            <person name="Bloem J."/>
            <person name="Labutti K."/>
            <person name="Salamov A."/>
            <person name="Andreopoulos B."/>
            <person name="Baker S."/>
            <person name="Barry K."/>
            <person name="Bills G."/>
            <person name="Bluhm B."/>
            <person name="Cannon C."/>
            <person name="Castanera R."/>
            <person name="Culley D."/>
            <person name="Daum C."/>
            <person name="Ezra D."/>
            <person name="Gonzalez J."/>
            <person name="Henrissat B."/>
            <person name="Kuo A."/>
            <person name="Liang C."/>
            <person name="Lipzen A."/>
            <person name="Lutzoni F."/>
            <person name="Magnuson J."/>
            <person name="Mondo S."/>
            <person name="Nolan M."/>
            <person name="Ohm R."/>
            <person name="Pangilinan J."/>
            <person name="Park H.-J."/>
            <person name="Ramirez L."/>
            <person name="Alfaro M."/>
            <person name="Sun H."/>
            <person name="Tritt A."/>
            <person name="Yoshinaga Y."/>
            <person name="Zwiers L.-H."/>
            <person name="Turgeon B."/>
            <person name="Goodwin S."/>
            <person name="Spatafora J."/>
            <person name="Crous P."/>
            <person name="Grigoriev I."/>
        </authorList>
    </citation>
    <scope>NUCLEOTIDE SEQUENCE</scope>
    <source>
        <strain evidence="1">CBS 627.86</strain>
    </source>
</reference>
<dbReference type="AlphaFoldDB" id="A0A6A5ZRM2"/>
<evidence type="ECO:0000313" key="1">
    <source>
        <dbReference type="EMBL" id="KAF2120901.1"/>
    </source>
</evidence>